<feature type="compositionally biased region" description="Low complexity" evidence="1">
    <location>
        <begin position="233"/>
        <end position="251"/>
    </location>
</feature>
<feature type="compositionally biased region" description="Low complexity" evidence="1">
    <location>
        <begin position="268"/>
        <end position="289"/>
    </location>
</feature>
<feature type="compositionally biased region" description="Basic and acidic residues" evidence="1">
    <location>
        <begin position="701"/>
        <end position="711"/>
    </location>
</feature>
<feature type="compositionally biased region" description="Low complexity" evidence="1">
    <location>
        <begin position="138"/>
        <end position="152"/>
    </location>
</feature>
<gene>
    <name evidence="2" type="ORF">LOD99_8403</name>
</gene>
<evidence type="ECO:0000313" key="3">
    <source>
        <dbReference type="Proteomes" id="UP001165289"/>
    </source>
</evidence>
<feature type="compositionally biased region" description="Polar residues" evidence="1">
    <location>
        <begin position="728"/>
        <end position="742"/>
    </location>
</feature>
<name>A0AAV7JGL9_9METZ</name>
<evidence type="ECO:0000256" key="1">
    <source>
        <dbReference type="SAM" id="MobiDB-lite"/>
    </source>
</evidence>
<keyword evidence="3" id="KW-1185">Reference proteome</keyword>
<feature type="compositionally biased region" description="Basic and acidic residues" evidence="1">
    <location>
        <begin position="648"/>
        <end position="660"/>
    </location>
</feature>
<dbReference type="SUPFAM" id="SSF47391">
    <property type="entry name" value="Dimerization-anchoring domain of cAMP-dependent PK regulatory subunit"/>
    <property type="match status" value="1"/>
</dbReference>
<comment type="caution">
    <text evidence="2">The sequence shown here is derived from an EMBL/GenBank/DDBJ whole genome shotgun (WGS) entry which is preliminary data.</text>
</comment>
<accession>A0AAV7JGL9</accession>
<feature type="region of interest" description="Disordered" evidence="1">
    <location>
        <begin position="488"/>
        <end position="508"/>
    </location>
</feature>
<feature type="compositionally biased region" description="Basic and acidic residues" evidence="1">
    <location>
        <begin position="404"/>
        <end position="425"/>
    </location>
</feature>
<feature type="compositionally biased region" description="Low complexity" evidence="1">
    <location>
        <begin position="372"/>
        <end position="403"/>
    </location>
</feature>
<feature type="region of interest" description="Disordered" evidence="1">
    <location>
        <begin position="1"/>
        <end position="58"/>
    </location>
</feature>
<feature type="compositionally biased region" description="Polar residues" evidence="1">
    <location>
        <begin position="34"/>
        <end position="47"/>
    </location>
</feature>
<evidence type="ECO:0000313" key="2">
    <source>
        <dbReference type="EMBL" id="KAI6647943.1"/>
    </source>
</evidence>
<feature type="region of interest" description="Disordered" evidence="1">
    <location>
        <begin position="233"/>
        <end position="467"/>
    </location>
</feature>
<feature type="compositionally biased region" description="Polar residues" evidence="1">
    <location>
        <begin position="673"/>
        <end position="686"/>
    </location>
</feature>
<feature type="compositionally biased region" description="Basic and acidic residues" evidence="1">
    <location>
        <begin position="19"/>
        <end position="33"/>
    </location>
</feature>
<protein>
    <submittedName>
        <fullName evidence="2">Uncharacterized protein</fullName>
    </submittedName>
</protein>
<dbReference type="Proteomes" id="UP001165289">
    <property type="component" value="Unassembled WGS sequence"/>
</dbReference>
<feature type="compositionally biased region" description="Polar residues" evidence="1">
    <location>
        <begin position="290"/>
        <end position="306"/>
    </location>
</feature>
<proteinExistence type="predicted"/>
<dbReference type="EMBL" id="JAKMXF010000335">
    <property type="protein sequence ID" value="KAI6647943.1"/>
    <property type="molecule type" value="Genomic_DNA"/>
</dbReference>
<feature type="compositionally biased region" description="Basic and acidic residues" evidence="1">
    <location>
        <begin position="432"/>
        <end position="446"/>
    </location>
</feature>
<feature type="region of interest" description="Disordered" evidence="1">
    <location>
        <begin position="603"/>
        <end position="811"/>
    </location>
</feature>
<feature type="compositionally biased region" description="Low complexity" evidence="1">
    <location>
        <begin position="309"/>
        <end position="362"/>
    </location>
</feature>
<feature type="region of interest" description="Disordered" evidence="1">
    <location>
        <begin position="126"/>
        <end position="202"/>
    </location>
</feature>
<dbReference type="AlphaFoldDB" id="A0AAV7JGL9"/>
<sequence length="811" mass="85425">MATVSPDESPTQIIGENGEVARDETVTKQEPTENKLNSNESNGSPTQTPVETEPVPKPKLTAEEYLEKHKINILFEELIFRTLDGTPENPLKFLLTNLEAMDKDNWVPGYSQEEKANAVSKIFKSHEADKSAGPKSIGGATRPGPAGRGSPAKTSATTTRPVGGRAPTVRPSPASKTVSSPPKVGISTGRVTNPRTGVKTTATPVVKTTATPVVKTTATPVAKTTATPVVKTTTTPVKTATNTTNRNTNSNPVKTAPAKTGITGGAVKTGSSTSLASSTSKTSITKTSSPGSASKVTNPRTATGPKTSVGAKTGTTGVRTATVGTGTKTGTNTSVTKTGGAAKTTATPRTTVRLTATTGRTPAGKTSAATKTPTGTAGRTLGTGTRAGAGRNTTKTAAATPTKGKQDTATKTEEIGKYAEPDPEPKPPTPVEEPKVPTPEEPKQPIDDGMCSKIKGGDEPEPEALDHEDQLALDDAVHLSDDENIHVAEKTPSDNESDKFPLKDLPQVTEQIDSSADKYMTSENYADDLQAIENEAEQLNQGDTLEEFIDEGIEVKDDYTSGSDPSFRLRIADEIDNPVNSIPTMPQSMGSQLGDYTAVQTGENTQITPEPLVDVEENVVEDESKKEKAQEPPQDIQPLVSEEVIITESKKDSPLEKPKDFQPLVPTDDLIGQTVTDPIQEQTTGHKFSGDLGINMNEKSTSLHEPAKDEEISTTVDLLGINPGPAQEATTEPDTKQVSSPSPIIDLGDLITVKTAEQQPNPIINDVQPPTPEEQIAQPLQTKSDAPPAPSPDQGDPLTQIEPPANTEDAN</sequence>
<reference evidence="2 3" key="1">
    <citation type="journal article" date="2023" name="BMC Biol.">
        <title>The compact genome of the sponge Oopsacas minuta (Hexactinellida) is lacking key metazoan core genes.</title>
        <authorList>
            <person name="Santini S."/>
            <person name="Schenkelaars Q."/>
            <person name="Jourda C."/>
            <person name="Duchesne M."/>
            <person name="Belahbib H."/>
            <person name="Rocher C."/>
            <person name="Selva M."/>
            <person name="Riesgo A."/>
            <person name="Vervoort M."/>
            <person name="Leys S.P."/>
            <person name="Kodjabachian L."/>
            <person name="Le Bivic A."/>
            <person name="Borchiellini C."/>
            <person name="Claverie J.M."/>
            <person name="Renard E."/>
        </authorList>
    </citation>
    <scope>NUCLEOTIDE SEQUENCE [LARGE SCALE GENOMIC DNA]</scope>
    <source>
        <strain evidence="2">SPO-2</strain>
    </source>
</reference>
<feature type="compositionally biased region" description="Polar residues" evidence="1">
    <location>
        <begin position="1"/>
        <end position="14"/>
    </location>
</feature>
<organism evidence="2 3">
    <name type="scientific">Oopsacas minuta</name>
    <dbReference type="NCBI Taxonomy" id="111878"/>
    <lineage>
        <taxon>Eukaryota</taxon>
        <taxon>Metazoa</taxon>
        <taxon>Porifera</taxon>
        <taxon>Hexactinellida</taxon>
        <taxon>Hexasterophora</taxon>
        <taxon>Lyssacinosida</taxon>
        <taxon>Leucopsacidae</taxon>
        <taxon>Oopsacas</taxon>
    </lineage>
</organism>
<feature type="compositionally biased region" description="Basic and acidic residues" evidence="1">
    <location>
        <begin position="488"/>
        <end position="502"/>
    </location>
</feature>